<dbReference type="Proteomes" id="UP000283509">
    <property type="component" value="Unassembled WGS sequence"/>
</dbReference>
<proteinExistence type="predicted"/>
<keyword evidence="4" id="KW-1185">Reference proteome</keyword>
<evidence type="ECO:0000256" key="1">
    <source>
        <dbReference type="ARBA" id="ARBA00022460"/>
    </source>
</evidence>
<reference evidence="3 4" key="1">
    <citation type="submission" date="2018-04" db="EMBL/GenBank/DDBJ databases">
        <authorList>
            <person name="Zhang X."/>
            <person name="Yuan J."/>
            <person name="Li F."/>
            <person name="Xiang J."/>
        </authorList>
    </citation>
    <scope>NUCLEOTIDE SEQUENCE [LARGE SCALE GENOMIC DNA]</scope>
    <source>
        <tissue evidence="3">Muscle</tissue>
    </source>
</reference>
<evidence type="ECO:0000313" key="4">
    <source>
        <dbReference type="Proteomes" id="UP000283509"/>
    </source>
</evidence>
<dbReference type="PANTHER" id="PTHR10380:SF196">
    <property type="entry name" value="CUTICULAR PROTEIN 72EA"/>
    <property type="match status" value="1"/>
</dbReference>
<comment type="caution">
    <text evidence="3">The sequence shown here is derived from an EMBL/GenBank/DDBJ whole genome shotgun (WGS) entry which is preliminary data.</text>
</comment>
<name>A0A423U4R0_PENVA</name>
<protein>
    <submittedName>
        <fullName evidence="3">Cuticular protein</fullName>
    </submittedName>
</protein>
<accession>A0A423U4R0</accession>
<evidence type="ECO:0000313" key="3">
    <source>
        <dbReference type="EMBL" id="ROT83677.1"/>
    </source>
</evidence>
<dbReference type="InterPro" id="IPR031311">
    <property type="entry name" value="CHIT_BIND_RR_consensus"/>
</dbReference>
<evidence type="ECO:0000256" key="2">
    <source>
        <dbReference type="PROSITE-ProRule" id="PRU00497"/>
    </source>
</evidence>
<dbReference type="InterPro" id="IPR050468">
    <property type="entry name" value="Cuticle_Struct_Prot"/>
</dbReference>
<dbReference type="PROSITE" id="PS51155">
    <property type="entry name" value="CHIT_BIND_RR_2"/>
    <property type="match status" value="2"/>
</dbReference>
<organism evidence="3 4">
    <name type="scientific">Penaeus vannamei</name>
    <name type="common">Whiteleg shrimp</name>
    <name type="synonym">Litopenaeus vannamei</name>
    <dbReference type="NCBI Taxonomy" id="6689"/>
    <lineage>
        <taxon>Eukaryota</taxon>
        <taxon>Metazoa</taxon>
        <taxon>Ecdysozoa</taxon>
        <taxon>Arthropoda</taxon>
        <taxon>Crustacea</taxon>
        <taxon>Multicrustacea</taxon>
        <taxon>Malacostraca</taxon>
        <taxon>Eumalacostraca</taxon>
        <taxon>Eucarida</taxon>
        <taxon>Decapoda</taxon>
        <taxon>Dendrobranchiata</taxon>
        <taxon>Penaeoidea</taxon>
        <taxon>Penaeidae</taxon>
        <taxon>Penaeus</taxon>
    </lineage>
</organism>
<dbReference type="PANTHER" id="PTHR10380">
    <property type="entry name" value="CUTICLE PROTEIN"/>
    <property type="match status" value="1"/>
</dbReference>
<dbReference type="GO" id="GO:0062129">
    <property type="term" value="C:chitin-based extracellular matrix"/>
    <property type="evidence" value="ECO:0007669"/>
    <property type="project" value="TreeGrafter"/>
</dbReference>
<dbReference type="Pfam" id="PF00379">
    <property type="entry name" value="Chitin_bind_4"/>
    <property type="match status" value="2"/>
</dbReference>
<dbReference type="OrthoDB" id="6355773at2759"/>
<reference evidence="3 4" key="2">
    <citation type="submission" date="2019-01" db="EMBL/GenBank/DDBJ databases">
        <title>The decoding of complex shrimp genome reveals the adaptation for benthos swimmer, frequently molting mechanism and breeding impact on genome.</title>
        <authorList>
            <person name="Sun Y."/>
            <person name="Gao Y."/>
            <person name="Yu Y."/>
        </authorList>
    </citation>
    <scope>NUCLEOTIDE SEQUENCE [LARGE SCALE GENOMIC DNA]</scope>
    <source>
        <tissue evidence="3">Muscle</tissue>
    </source>
</reference>
<dbReference type="GO" id="GO:0008010">
    <property type="term" value="F:structural constituent of chitin-based larval cuticle"/>
    <property type="evidence" value="ECO:0007669"/>
    <property type="project" value="TreeGrafter"/>
</dbReference>
<keyword evidence="1 2" id="KW-0193">Cuticle</keyword>
<gene>
    <name evidence="3" type="ORF">C7M84_023144</name>
</gene>
<sequence length="404" mass="42443">MAENFLGYIRAAVTVPSRQLLACGLPAAAPLTIKTPVIKTLGPSPVSYNVAPAPVSYNVAPVPVSYNVAPSPVSYNVAPVAPVQSQYHAQDEIGQYSFGYAGGASSRAESRDAFGVVCGSYNYVDSEGKVQTQYYVADALGFRASGTNLPVAPDAPLAALPGPVPEPVQDTAETVISVAALVASGSASLLAYNGVYGGHHGLLGAYPYAGYSGVVPYAYAAPVQSQYHAQDEIGQYSFGYAGGASSRAESRDAFGVVRGSYNYVDSEGKVQTQHYVADALGFRASGTNLPVAPDAPLAALPAPSPNPSRTLLRHPQEAFRPCGSRSRRLLSSPFLLRIHSLHYAHPTTYASPLHYTAAHPALTTYNAVHVPTTYAAAARPALRDAELLRVVHNPAHATSYRVLN</sequence>
<dbReference type="InterPro" id="IPR000618">
    <property type="entry name" value="Insect_cuticle"/>
</dbReference>
<dbReference type="EMBL" id="QCYY01000652">
    <property type="protein sequence ID" value="ROT83677.1"/>
    <property type="molecule type" value="Genomic_DNA"/>
</dbReference>
<dbReference type="PROSITE" id="PS00233">
    <property type="entry name" value="CHIT_BIND_RR_1"/>
    <property type="match status" value="2"/>
</dbReference>
<dbReference type="AlphaFoldDB" id="A0A423U4R0"/>